<feature type="non-terminal residue" evidence="1">
    <location>
        <position position="1"/>
    </location>
</feature>
<gene>
    <name evidence="1" type="ORF">METZ01_LOCUS394287</name>
</gene>
<feature type="non-terminal residue" evidence="1">
    <location>
        <position position="288"/>
    </location>
</feature>
<proteinExistence type="predicted"/>
<name>A0A382V4L5_9ZZZZ</name>
<organism evidence="1">
    <name type="scientific">marine metagenome</name>
    <dbReference type="NCBI Taxonomy" id="408172"/>
    <lineage>
        <taxon>unclassified sequences</taxon>
        <taxon>metagenomes</taxon>
        <taxon>ecological metagenomes</taxon>
    </lineage>
</organism>
<accession>A0A382V4L5</accession>
<dbReference type="EMBL" id="UINC01149145">
    <property type="protein sequence ID" value="SVD41433.1"/>
    <property type="molecule type" value="Genomic_DNA"/>
</dbReference>
<protein>
    <submittedName>
        <fullName evidence="1">Uncharacterized protein</fullName>
    </submittedName>
</protein>
<reference evidence="1" key="1">
    <citation type="submission" date="2018-05" db="EMBL/GenBank/DDBJ databases">
        <authorList>
            <person name="Lanie J.A."/>
            <person name="Ng W.-L."/>
            <person name="Kazmierczak K.M."/>
            <person name="Andrzejewski T.M."/>
            <person name="Davidsen T.M."/>
            <person name="Wayne K.J."/>
            <person name="Tettelin H."/>
            <person name="Glass J.I."/>
            <person name="Rusch D."/>
            <person name="Podicherti R."/>
            <person name="Tsui H.-C.T."/>
            <person name="Winkler M.E."/>
        </authorList>
    </citation>
    <scope>NUCLEOTIDE SEQUENCE</scope>
</reference>
<sequence>YFALKDTLNYFPLSAQLSAVAFSGEYDSLLNLPNLVQYAVTDTLSYYTTLDSLDHYVMDTSLSEYIGTIIQPFDSALTQISDLRYPIFDGGELIVWNGEESKWDALSEIEGGELLVFDGIQSKWVAISGAEARDTLGLEDMSIQRPDSVIITGGTIVGIEDISVEDGGTGASGDSTARVNLGLRIGTDVQAWDQDLQTIGNQVHSANENTKQVLVSHGFYWSAVTADSARTDLGLKIGEDIQAYDQDLQENSRYMIDGDGVNGQFWSSDGIERGKWKTFTEKFEFTDT</sequence>
<evidence type="ECO:0000313" key="1">
    <source>
        <dbReference type="EMBL" id="SVD41433.1"/>
    </source>
</evidence>
<dbReference type="AlphaFoldDB" id="A0A382V4L5"/>